<dbReference type="Proteomes" id="UP001385951">
    <property type="component" value="Unassembled WGS sequence"/>
</dbReference>
<evidence type="ECO:0000313" key="2">
    <source>
        <dbReference type="EMBL" id="KAK7677776.1"/>
    </source>
</evidence>
<dbReference type="AlphaFoldDB" id="A0AAW0FKA9"/>
<evidence type="ECO:0000313" key="3">
    <source>
        <dbReference type="Proteomes" id="UP001385951"/>
    </source>
</evidence>
<keyword evidence="3" id="KW-1185">Reference proteome</keyword>
<evidence type="ECO:0000256" key="1">
    <source>
        <dbReference type="SAM" id="MobiDB-lite"/>
    </source>
</evidence>
<feature type="compositionally biased region" description="Low complexity" evidence="1">
    <location>
        <begin position="94"/>
        <end position="105"/>
    </location>
</feature>
<name>A0AAW0FKA9_9APHY</name>
<gene>
    <name evidence="2" type="ORF">QCA50_019208</name>
</gene>
<dbReference type="EMBL" id="JASBNA010000082">
    <property type="protein sequence ID" value="KAK7677776.1"/>
    <property type="molecule type" value="Genomic_DNA"/>
</dbReference>
<feature type="region of interest" description="Disordered" evidence="1">
    <location>
        <begin position="51"/>
        <end position="105"/>
    </location>
</feature>
<sequence length="160" mass="18088">MEDPERILESTDDNFVDQSNMIEFLTTGDLQNLGKLCEEFRIAKLELDKRHKDRTRRLQENQVANENPERQPDSSASVSTINLLSENSHPTSLDSIPNDADSSSNDSDISPIAFLFNGEFGSFDDKSLYPMGNSINEYLTSEDLLKLFAVYGNNELFDVQ</sequence>
<feature type="compositionally biased region" description="Polar residues" evidence="1">
    <location>
        <begin position="73"/>
        <end position="93"/>
    </location>
</feature>
<accession>A0AAW0FKA9</accession>
<reference evidence="2 3" key="1">
    <citation type="submission" date="2022-09" db="EMBL/GenBank/DDBJ databases">
        <authorList>
            <person name="Palmer J.M."/>
        </authorList>
    </citation>
    <scope>NUCLEOTIDE SEQUENCE [LARGE SCALE GENOMIC DNA]</scope>
    <source>
        <strain evidence="2 3">DSM 7382</strain>
    </source>
</reference>
<protein>
    <submittedName>
        <fullName evidence="2">Uncharacterized protein</fullName>
    </submittedName>
</protein>
<comment type="caution">
    <text evidence="2">The sequence shown here is derived from an EMBL/GenBank/DDBJ whole genome shotgun (WGS) entry which is preliminary data.</text>
</comment>
<organism evidence="2 3">
    <name type="scientific">Cerrena zonata</name>
    <dbReference type="NCBI Taxonomy" id="2478898"/>
    <lineage>
        <taxon>Eukaryota</taxon>
        <taxon>Fungi</taxon>
        <taxon>Dikarya</taxon>
        <taxon>Basidiomycota</taxon>
        <taxon>Agaricomycotina</taxon>
        <taxon>Agaricomycetes</taxon>
        <taxon>Polyporales</taxon>
        <taxon>Cerrenaceae</taxon>
        <taxon>Cerrena</taxon>
    </lineage>
</organism>
<proteinExistence type="predicted"/>